<dbReference type="InterPro" id="IPR017850">
    <property type="entry name" value="Alkaline_phosphatase_core_sf"/>
</dbReference>
<organism evidence="1 2">
    <name type="scientific">Natrinema gari JCM 14663</name>
    <dbReference type="NCBI Taxonomy" id="1230459"/>
    <lineage>
        <taxon>Archaea</taxon>
        <taxon>Methanobacteriati</taxon>
        <taxon>Methanobacteriota</taxon>
        <taxon>Stenosarchaea group</taxon>
        <taxon>Halobacteria</taxon>
        <taxon>Halobacteriales</taxon>
        <taxon>Natrialbaceae</taxon>
        <taxon>Natrinema</taxon>
    </lineage>
</organism>
<dbReference type="AlphaFoldDB" id="L9YXD2"/>
<keyword evidence="2" id="KW-1185">Reference proteome</keyword>
<evidence type="ECO:0000313" key="1">
    <source>
        <dbReference type="EMBL" id="ELY77548.1"/>
    </source>
</evidence>
<reference evidence="1 2" key="1">
    <citation type="journal article" date="2014" name="PLoS Genet.">
        <title>Phylogenetically driven sequencing of extremely halophilic archaea reveals strategies for static and dynamic osmo-response.</title>
        <authorList>
            <person name="Becker E.A."/>
            <person name="Seitzer P.M."/>
            <person name="Tritt A."/>
            <person name="Larsen D."/>
            <person name="Krusor M."/>
            <person name="Yao A.I."/>
            <person name="Wu D."/>
            <person name="Madern D."/>
            <person name="Eisen J.A."/>
            <person name="Darling A.E."/>
            <person name="Facciotti M.T."/>
        </authorList>
    </citation>
    <scope>NUCLEOTIDE SEQUENCE [LARGE SCALE GENOMIC DNA]</scope>
    <source>
        <strain evidence="1 2">JCM 14663</strain>
    </source>
</reference>
<dbReference type="RefSeq" id="WP_008457504.1">
    <property type="nucleotide sequence ID" value="NZ_AOIJ01000061.1"/>
</dbReference>
<gene>
    <name evidence="1" type="ORF">C486_15629</name>
</gene>
<accession>L9YXD2</accession>
<evidence type="ECO:0000313" key="2">
    <source>
        <dbReference type="Proteomes" id="UP000011592"/>
    </source>
</evidence>
<evidence type="ECO:0008006" key="3">
    <source>
        <dbReference type="Google" id="ProtNLM"/>
    </source>
</evidence>
<proteinExistence type="predicted"/>
<dbReference type="Gene3D" id="3.40.720.10">
    <property type="entry name" value="Alkaline Phosphatase, subunit A"/>
    <property type="match status" value="1"/>
</dbReference>
<comment type="caution">
    <text evidence="1">The sequence shown here is derived from an EMBL/GenBank/DDBJ whole genome shotgun (WGS) entry which is preliminary data.</text>
</comment>
<protein>
    <recommendedName>
        <fullName evidence="3">Sulfatase N-terminal domain-containing protein</fullName>
    </recommendedName>
</protein>
<sequence>MNGKQSFINMLEKAKIGLANPELFGRAINRLYYTRLNSRDYNTAGENFIERDWDNLVILDGCRYDTFEEESTLPGELSTVISRGSMTVEFLEGNITDESMLDTVYITGNGQFYHNSEDLSASFYEVENVWSDSRFWNEENHTVLPETMAERGLEAAEQYPNKRLIVHFIQPHYPFVDSEIEIDDAFDPETPGFWMRLLRGKVDVDEDDVREAYQNNLRLALPHVETLLTELPGKTVVTSDHGNMLGEKVPPIPVRDWGHPRGIYTEELVKVPWLEYQNGERKEISAGSSAHEGAEIDDEDVEAHLKELGYLS</sequence>
<dbReference type="SUPFAM" id="SSF53649">
    <property type="entry name" value="Alkaline phosphatase-like"/>
    <property type="match status" value="1"/>
</dbReference>
<name>L9YXD2_9EURY</name>
<dbReference type="Proteomes" id="UP000011592">
    <property type="component" value="Unassembled WGS sequence"/>
</dbReference>
<dbReference type="EMBL" id="AOIJ01000061">
    <property type="protein sequence ID" value="ELY77548.1"/>
    <property type="molecule type" value="Genomic_DNA"/>
</dbReference>